<comment type="function">
    <text evidence="11">Interconverts GlcNAc-6-P and GlcNAc-1-P.</text>
</comment>
<dbReference type="Gene3D" id="3.40.120.10">
    <property type="entry name" value="Alpha-D-Glucose-1,6-Bisphosphate, subunit A, domain 3"/>
    <property type="match status" value="2"/>
</dbReference>
<evidence type="ECO:0000256" key="4">
    <source>
        <dbReference type="ARBA" id="ARBA00012731"/>
    </source>
</evidence>
<dbReference type="CDD" id="cd03086">
    <property type="entry name" value="PGM3"/>
    <property type="match status" value="1"/>
</dbReference>
<dbReference type="InterPro" id="IPR049023">
    <property type="entry name" value="AMG1_II"/>
</dbReference>
<dbReference type="PANTHER" id="PTHR45955:SF1">
    <property type="entry name" value="PHOSPHOACETYLGLUCOSAMINE MUTASE"/>
    <property type="match status" value="1"/>
</dbReference>
<dbReference type="EMBL" id="BDRX01000007">
    <property type="protein sequence ID" value="GBF88939.1"/>
    <property type="molecule type" value="Genomic_DNA"/>
</dbReference>
<evidence type="ECO:0000256" key="2">
    <source>
        <dbReference type="ARBA" id="ARBA00004865"/>
    </source>
</evidence>
<evidence type="ECO:0000256" key="3">
    <source>
        <dbReference type="ARBA" id="ARBA00010231"/>
    </source>
</evidence>
<feature type="domain" description="Phosphoacetylglucosamine mutase AMG1" evidence="17">
    <location>
        <begin position="333"/>
        <end position="466"/>
    </location>
</feature>
<dbReference type="InterPro" id="IPR016657">
    <property type="entry name" value="PAGM"/>
</dbReference>
<evidence type="ECO:0000256" key="5">
    <source>
        <dbReference type="ARBA" id="ARBA00022553"/>
    </source>
</evidence>
<feature type="binding site" evidence="13">
    <location>
        <begin position="530"/>
        <end position="534"/>
    </location>
    <ligand>
        <name>substrate</name>
    </ligand>
</feature>
<accession>A0A2V0NNW2</accession>
<feature type="binding site" evidence="14">
    <location>
        <position position="313"/>
    </location>
    <ligand>
        <name>Mg(2+)</name>
        <dbReference type="ChEBI" id="CHEBI:18420"/>
    </ligand>
</feature>
<feature type="domain" description="Phosphoacetylglucosamine mutase AMG1" evidence="18">
    <location>
        <begin position="243"/>
        <end position="320"/>
    </location>
</feature>
<evidence type="ECO:0000259" key="16">
    <source>
        <dbReference type="Pfam" id="PF02878"/>
    </source>
</evidence>
<evidence type="ECO:0000256" key="6">
    <source>
        <dbReference type="ARBA" id="ARBA00022723"/>
    </source>
</evidence>
<dbReference type="FunFam" id="3.40.120.10:FF:000013">
    <property type="entry name" value="Phosphoacetylglucosamine mutase"/>
    <property type="match status" value="1"/>
</dbReference>
<organism evidence="19 20">
    <name type="scientific">Raphidocelis subcapitata</name>
    <dbReference type="NCBI Taxonomy" id="307507"/>
    <lineage>
        <taxon>Eukaryota</taxon>
        <taxon>Viridiplantae</taxon>
        <taxon>Chlorophyta</taxon>
        <taxon>core chlorophytes</taxon>
        <taxon>Chlorophyceae</taxon>
        <taxon>CS clade</taxon>
        <taxon>Sphaeropleales</taxon>
        <taxon>Selenastraceae</taxon>
        <taxon>Raphidocelis</taxon>
    </lineage>
</organism>
<dbReference type="GO" id="GO:0046872">
    <property type="term" value="F:metal ion binding"/>
    <property type="evidence" value="ECO:0007669"/>
    <property type="project" value="UniProtKB-KW"/>
</dbReference>
<dbReference type="InterPro" id="IPR005843">
    <property type="entry name" value="A-D-PHexomutase_C"/>
</dbReference>
<dbReference type="FunCoup" id="A0A2V0NNW2">
    <property type="interactions" value="1866"/>
</dbReference>
<dbReference type="InParanoid" id="A0A2V0NNW2"/>
<evidence type="ECO:0000256" key="8">
    <source>
        <dbReference type="ARBA" id="ARBA00023235"/>
    </source>
</evidence>
<evidence type="ECO:0000256" key="7">
    <source>
        <dbReference type="ARBA" id="ARBA00022842"/>
    </source>
</evidence>
<dbReference type="EC" id="5.4.2.3" evidence="4 11"/>
<dbReference type="InterPro" id="IPR016055">
    <property type="entry name" value="A-D-PHexomutase_a/b/a-I/II/III"/>
</dbReference>
<feature type="binding site" description="via phosphate group" evidence="14">
    <location>
        <position position="101"/>
    </location>
    <ligand>
        <name>Mg(2+)</name>
        <dbReference type="ChEBI" id="CHEBI:18420"/>
    </ligand>
</feature>
<dbReference type="OrthoDB" id="1928at2759"/>
<dbReference type="STRING" id="307507.A0A2V0NNW2"/>
<dbReference type="InterPro" id="IPR005844">
    <property type="entry name" value="A-D-PHexomutase_a/b/a-I"/>
</dbReference>
<protein>
    <recommendedName>
        <fullName evidence="4 11">Phosphoacetylglucosamine mutase</fullName>
        <shortName evidence="11">PAGM</shortName>
        <ecNumber evidence="4 11">5.4.2.3</ecNumber>
    </recommendedName>
    <alternativeName>
        <fullName evidence="10 11">Acetylglucosamine phosphomutase</fullName>
    </alternativeName>
    <alternativeName>
        <fullName evidence="9 11">N-acetylglucosamine-phosphate mutase</fullName>
    </alternativeName>
</protein>
<evidence type="ECO:0000259" key="18">
    <source>
        <dbReference type="Pfam" id="PF21405"/>
    </source>
</evidence>
<proteinExistence type="inferred from homology"/>
<dbReference type="InterPro" id="IPR036900">
    <property type="entry name" value="A-D-PHexomutase_C_sf"/>
</dbReference>
<comment type="caution">
    <text evidence="19">The sequence shown here is derived from an EMBL/GenBank/DDBJ whole genome shotgun (WGS) entry which is preliminary data.</text>
</comment>
<evidence type="ECO:0000256" key="1">
    <source>
        <dbReference type="ARBA" id="ARBA00000558"/>
    </source>
</evidence>
<dbReference type="Pfam" id="PF00408">
    <property type="entry name" value="PGM_PMM_IV"/>
    <property type="match status" value="1"/>
</dbReference>
<dbReference type="PIRSF" id="PIRSF016408">
    <property type="entry name" value="PAGM"/>
    <property type="match status" value="1"/>
</dbReference>
<evidence type="ECO:0000259" key="15">
    <source>
        <dbReference type="Pfam" id="PF00408"/>
    </source>
</evidence>
<comment type="pathway">
    <text evidence="2 11">Nucleotide-sugar biosynthesis; UDP-N-acetyl-alpha-D-glucosamine biosynthesis; N-acetyl-alpha-D-glucosamine 1-phosphate from alpha-D-glucosamine 6-phosphate (route I): step 2/2.</text>
</comment>
<dbReference type="InterPro" id="IPR049022">
    <property type="entry name" value="AMG1_III"/>
</dbReference>
<dbReference type="Pfam" id="PF21404">
    <property type="entry name" value="AMG1_III"/>
    <property type="match status" value="1"/>
</dbReference>
<evidence type="ECO:0000256" key="14">
    <source>
        <dbReference type="PIRSR" id="PIRSR016408-3"/>
    </source>
</evidence>
<sequence>MPTPVPPTAAGAGAAAAAGAAGASPPAPAPAPAEQPGFDRAAVIAASKAHPKPAGFLPSYGTAGFRCGASLLDSTVFRCGLLIAARALAAGAACGVMITASHNVDTDNGVKLVDPSGEMLEPAWEELATALAQAGSDAAVADALAAVLAAHPPAAAPAAQVGPRVVLGRDTRDSGPRLAAAAAAGAAALGVAVVDVGVVTTPELHSAVVALNKYAALGEEPYFTALTESFRTLVAGTPPPGTPLFVDCANGVGGLKLAEMAAPLAALGLRLELVNRGEGRLNHDCGADYVQKEQTFPEGLRDVPEGARCCSIDGDADRVVFFTKRAGKFVLLDGDKIATLAAVFLRRLLASLPPALVSPPLRIGVVQTAYANGASTDYITRELGLEVACTATGVKHLHHVAKGFDVGIYFESNGHGTVLFDPAAVERLAALDDQVGVVHILAVGRLMNQAVGDAISGALLVEAVLRCGTTLEAWEGLYADLPSRQTKLRVANRAAIATADAERRCVAPAGLQAAIDAAVAKVPRGRAFARPSGTEDAVRVYAEAGSQAEADALAAEVGRLVYDMAGGVGPRP</sequence>
<feature type="active site" description="Phosphoserine intermediate" evidence="12">
    <location>
        <position position="101"/>
    </location>
</feature>
<evidence type="ECO:0000313" key="19">
    <source>
        <dbReference type="EMBL" id="GBF88939.1"/>
    </source>
</evidence>
<dbReference type="AlphaFoldDB" id="A0A2V0NNW2"/>
<evidence type="ECO:0000256" key="9">
    <source>
        <dbReference type="ARBA" id="ARBA00031926"/>
    </source>
</evidence>
<keyword evidence="6 11" id="KW-0479">Metal-binding</keyword>
<dbReference type="Proteomes" id="UP000247498">
    <property type="component" value="Unassembled WGS sequence"/>
</dbReference>
<evidence type="ECO:0000313" key="20">
    <source>
        <dbReference type="Proteomes" id="UP000247498"/>
    </source>
</evidence>
<dbReference type="SUPFAM" id="SSF55957">
    <property type="entry name" value="Phosphoglucomutase, C-terminal domain"/>
    <property type="match status" value="1"/>
</dbReference>
<feature type="binding site" evidence="13">
    <location>
        <position position="539"/>
    </location>
    <ligand>
        <name>substrate</name>
    </ligand>
</feature>
<dbReference type="SUPFAM" id="SSF53738">
    <property type="entry name" value="Phosphoglucomutase, first 3 domains"/>
    <property type="match status" value="3"/>
</dbReference>
<feature type="binding site" evidence="14">
    <location>
        <position position="317"/>
    </location>
    <ligand>
        <name>Mg(2+)</name>
        <dbReference type="ChEBI" id="CHEBI:18420"/>
    </ligand>
</feature>
<evidence type="ECO:0000256" key="13">
    <source>
        <dbReference type="PIRSR" id="PIRSR016408-2"/>
    </source>
</evidence>
<feature type="domain" description="Alpha-D-phosphohexomutase alpha/beta/alpha" evidence="16">
    <location>
        <begin position="90"/>
        <end position="129"/>
    </location>
</feature>
<evidence type="ECO:0000259" key="17">
    <source>
        <dbReference type="Pfam" id="PF21404"/>
    </source>
</evidence>
<name>A0A2V0NNW2_9CHLO</name>
<dbReference type="GO" id="GO:0006048">
    <property type="term" value="P:UDP-N-acetylglucosamine biosynthetic process"/>
    <property type="evidence" value="ECO:0007669"/>
    <property type="project" value="UniProtKB-UniRule"/>
</dbReference>
<keyword evidence="7 11" id="KW-0460">Magnesium</keyword>
<feature type="domain" description="Alpha-D-phosphohexomutase C-terminal" evidence="15">
    <location>
        <begin position="488"/>
        <end position="557"/>
    </location>
</feature>
<feature type="binding site" evidence="14">
    <location>
        <position position="315"/>
    </location>
    <ligand>
        <name>Mg(2+)</name>
        <dbReference type="ChEBI" id="CHEBI:18420"/>
    </ligand>
</feature>
<dbReference type="UniPathway" id="UPA00113">
    <property type="reaction ID" value="UER00530"/>
</dbReference>
<dbReference type="Pfam" id="PF21405">
    <property type="entry name" value="AMG1_II"/>
    <property type="match status" value="1"/>
</dbReference>
<feature type="binding site" evidence="13">
    <location>
        <begin position="411"/>
        <end position="413"/>
    </location>
    <ligand>
        <name>substrate</name>
    </ligand>
</feature>
<evidence type="ECO:0000256" key="11">
    <source>
        <dbReference type="PIRNR" id="PIRNR016408"/>
    </source>
</evidence>
<keyword evidence="5" id="KW-0597">Phosphoprotein</keyword>
<gene>
    <name evidence="19" type="ORF">Rsub_01438</name>
</gene>
<keyword evidence="8 11" id="KW-0413">Isomerase</keyword>
<comment type="catalytic activity">
    <reaction evidence="1 11">
        <text>N-acetyl-alpha-D-glucosamine 1-phosphate = N-acetyl-D-glucosamine 6-phosphate</text>
        <dbReference type="Rhea" id="RHEA:23804"/>
        <dbReference type="ChEBI" id="CHEBI:57513"/>
        <dbReference type="ChEBI" id="CHEBI:57776"/>
        <dbReference type="EC" id="5.4.2.3"/>
    </reaction>
</comment>
<dbReference type="Pfam" id="PF02878">
    <property type="entry name" value="PGM_PMM_I"/>
    <property type="match status" value="2"/>
</dbReference>
<dbReference type="GO" id="GO:0004610">
    <property type="term" value="F:phosphoacetylglucosamine mutase activity"/>
    <property type="evidence" value="ECO:0007669"/>
    <property type="project" value="UniProtKB-UniRule"/>
</dbReference>
<evidence type="ECO:0000256" key="10">
    <source>
        <dbReference type="ARBA" id="ARBA00032065"/>
    </source>
</evidence>
<evidence type="ECO:0000256" key="12">
    <source>
        <dbReference type="PIRSR" id="PIRSR016408-1"/>
    </source>
</evidence>
<dbReference type="PANTHER" id="PTHR45955">
    <property type="entry name" value="PHOSPHOACETYLGLUCOSAMINE MUTASE"/>
    <property type="match status" value="1"/>
</dbReference>
<keyword evidence="20" id="KW-1185">Reference proteome</keyword>
<comment type="similarity">
    <text evidence="3 11">Belongs to the phosphohexose mutase family.</text>
</comment>
<feature type="domain" description="Alpha-D-phosphohexomutase alpha/beta/alpha" evidence="16">
    <location>
        <begin position="154"/>
        <end position="213"/>
    </location>
</feature>
<comment type="cofactor">
    <cofactor evidence="11 14">
        <name>Mg(2+)</name>
        <dbReference type="ChEBI" id="CHEBI:18420"/>
    </cofactor>
    <text evidence="11 14">Binds 1 Mg(2+) ion per subunit.</text>
</comment>
<dbReference type="Gene3D" id="3.30.310.50">
    <property type="entry name" value="Alpha-D-phosphohexomutase, C-terminal domain"/>
    <property type="match status" value="1"/>
</dbReference>
<reference evidence="19 20" key="1">
    <citation type="journal article" date="2018" name="Sci. Rep.">
        <title>Raphidocelis subcapitata (=Pseudokirchneriella subcapitata) provides an insight into genome evolution and environmental adaptations in the Sphaeropleales.</title>
        <authorList>
            <person name="Suzuki S."/>
            <person name="Yamaguchi H."/>
            <person name="Nakajima N."/>
            <person name="Kawachi M."/>
        </authorList>
    </citation>
    <scope>NUCLEOTIDE SEQUENCE [LARGE SCALE GENOMIC DNA]</scope>
    <source>
        <strain evidence="19 20">NIES-35</strain>
    </source>
</reference>
<dbReference type="FunFam" id="3.30.310.50:FF:000003">
    <property type="entry name" value="Phosphoacetylglucosamine mutase"/>
    <property type="match status" value="1"/>
</dbReference>
<dbReference type="GO" id="GO:0005975">
    <property type="term" value="P:carbohydrate metabolic process"/>
    <property type="evidence" value="ECO:0007669"/>
    <property type="project" value="InterPro"/>
</dbReference>